<dbReference type="InterPro" id="IPR042230">
    <property type="entry name" value="CusF_sf"/>
</dbReference>
<dbReference type="Gene3D" id="2.40.50.320">
    <property type="entry name" value="Copper binding periplasmic protein CusF"/>
    <property type="match status" value="1"/>
</dbReference>
<accession>A0A379QMK5</accession>
<gene>
    <name evidence="2" type="primary">cusF</name>
    <name evidence="2" type="ORF">NCTC10252_03671</name>
</gene>
<dbReference type="Proteomes" id="UP000254597">
    <property type="component" value="Unassembled WGS sequence"/>
</dbReference>
<dbReference type="InterPro" id="IPR021647">
    <property type="entry name" value="CusF_Ec"/>
</dbReference>
<proteinExistence type="predicted"/>
<protein>
    <submittedName>
        <fullName evidence="2">Copper ABC transporter substrate-binding protein</fullName>
    </submittedName>
</protein>
<feature type="signal peptide" evidence="1">
    <location>
        <begin position="1"/>
        <end position="22"/>
    </location>
</feature>
<evidence type="ECO:0000313" key="3">
    <source>
        <dbReference type="Proteomes" id="UP000254597"/>
    </source>
</evidence>
<evidence type="ECO:0000256" key="1">
    <source>
        <dbReference type="SAM" id="SignalP"/>
    </source>
</evidence>
<reference evidence="2 3" key="1">
    <citation type="submission" date="2018-06" db="EMBL/GenBank/DDBJ databases">
        <authorList>
            <consortium name="Pathogen Informatics"/>
            <person name="Doyle S."/>
        </authorList>
    </citation>
    <scope>NUCLEOTIDE SEQUENCE [LARGE SCALE GENOMIC DNA]</scope>
    <source>
        <strain evidence="2 3">NCTC10252</strain>
    </source>
</reference>
<keyword evidence="1" id="KW-0732">Signal</keyword>
<dbReference type="EMBL" id="UGWP01000004">
    <property type="protein sequence ID" value="SUF58355.1"/>
    <property type="molecule type" value="Genomic_DNA"/>
</dbReference>
<name>A0A379QMK5_SALER</name>
<feature type="chain" id="PRO_5016937316" evidence="1">
    <location>
        <begin position="23"/>
        <end position="115"/>
    </location>
</feature>
<dbReference type="Pfam" id="PF11604">
    <property type="entry name" value="CusF_Ec"/>
    <property type="match status" value="1"/>
</dbReference>
<sequence>MHYIIKIVLFSLFSTVAFNVMANDHQHQERVNTAPVAQQQQVINATGVVQAVDSDNNKITIHHDPIPAVGWPAMTMRFTRTSDTQFTTVKPGDKVAFSFIQQGNLSLLRDIHTRQ</sequence>
<organism evidence="2 3">
    <name type="scientific">Salmonella enterica</name>
    <name type="common">Salmonella choleraesuis</name>
    <dbReference type="NCBI Taxonomy" id="28901"/>
    <lineage>
        <taxon>Bacteria</taxon>
        <taxon>Pseudomonadati</taxon>
        <taxon>Pseudomonadota</taxon>
        <taxon>Gammaproteobacteria</taxon>
        <taxon>Enterobacterales</taxon>
        <taxon>Enterobacteriaceae</taxon>
        <taxon>Salmonella</taxon>
    </lineage>
</organism>
<dbReference type="AlphaFoldDB" id="A0A379QMK5"/>
<dbReference type="NCBIfam" id="NF007348">
    <property type="entry name" value="PRK09838.1"/>
    <property type="match status" value="1"/>
</dbReference>
<evidence type="ECO:0000313" key="2">
    <source>
        <dbReference type="EMBL" id="SUF58355.1"/>
    </source>
</evidence>